<proteinExistence type="predicted"/>
<evidence type="ECO:0000256" key="1">
    <source>
        <dbReference type="ARBA" id="ARBA00023277"/>
    </source>
</evidence>
<feature type="domain" description="Xylose isomerase-like TIM barrel" evidence="2">
    <location>
        <begin position="37"/>
        <end position="265"/>
    </location>
</feature>
<reference evidence="3 4" key="1">
    <citation type="submission" date="2011-05" db="EMBL/GenBank/DDBJ databases">
        <title>Complete sequence of Isoptericola variabilis 225.</title>
        <authorList>
            <consortium name="US DOE Joint Genome Institute"/>
            <person name="Lucas S."/>
            <person name="Han J."/>
            <person name="Lapidus A."/>
            <person name="Cheng J.-F."/>
            <person name="Goodwin L."/>
            <person name="Pitluck S."/>
            <person name="Peters L."/>
            <person name="Mikhailova N."/>
            <person name="Zeytun A."/>
            <person name="Han C."/>
            <person name="Tapia R."/>
            <person name="Land M."/>
            <person name="Hauser L."/>
            <person name="Kyrpides N."/>
            <person name="Ivanova N."/>
            <person name="Pagani I."/>
            <person name="Siebers A."/>
            <person name="Allgaier M."/>
            <person name="Thelen M."/>
            <person name="Hugenholtz P."/>
            <person name="Gladden J."/>
            <person name="Woyke T."/>
        </authorList>
    </citation>
    <scope>NUCLEOTIDE SEQUENCE [LARGE SCALE GENOMIC DNA]</scope>
    <source>
        <strain evidence="4">225</strain>
    </source>
</reference>
<evidence type="ECO:0000313" key="4">
    <source>
        <dbReference type="Proteomes" id="UP000009236"/>
    </source>
</evidence>
<accession>F6FQM0</accession>
<dbReference type="Pfam" id="PF01261">
    <property type="entry name" value="AP_endonuc_2"/>
    <property type="match status" value="1"/>
</dbReference>
<dbReference type="KEGG" id="iva:Isova_2196"/>
<dbReference type="HOGENOM" id="CLU_050006_8_2_11"/>
<dbReference type="Proteomes" id="UP000009236">
    <property type="component" value="Chromosome"/>
</dbReference>
<evidence type="ECO:0000313" key="3">
    <source>
        <dbReference type="EMBL" id="AEG44916.1"/>
    </source>
</evidence>
<dbReference type="InterPro" id="IPR050312">
    <property type="entry name" value="IolE/XylAMocC-like"/>
</dbReference>
<keyword evidence="1" id="KW-0119">Carbohydrate metabolism</keyword>
<gene>
    <name evidence="3" type="ordered locus">Isova_2196</name>
</gene>
<evidence type="ECO:0000259" key="2">
    <source>
        <dbReference type="Pfam" id="PF01261"/>
    </source>
</evidence>
<dbReference type="AlphaFoldDB" id="F6FQM0"/>
<keyword evidence="3" id="KW-0413">Isomerase</keyword>
<dbReference type="EMBL" id="CP002810">
    <property type="protein sequence ID" value="AEG44916.1"/>
    <property type="molecule type" value="Genomic_DNA"/>
</dbReference>
<organism evidence="4">
    <name type="scientific">Isoptericola variabilis (strain 225)</name>
    <dbReference type="NCBI Taxonomy" id="743718"/>
    <lineage>
        <taxon>Bacteria</taxon>
        <taxon>Bacillati</taxon>
        <taxon>Actinomycetota</taxon>
        <taxon>Actinomycetes</taxon>
        <taxon>Micrococcales</taxon>
        <taxon>Promicromonosporaceae</taxon>
        <taxon>Isoptericola</taxon>
    </lineage>
</organism>
<dbReference type="InterPro" id="IPR036237">
    <property type="entry name" value="Xyl_isomerase-like_sf"/>
</dbReference>
<dbReference type="STRING" id="743718.Isova_2196"/>
<name>F6FQM0_ISOV2</name>
<keyword evidence="4" id="KW-1185">Reference proteome</keyword>
<dbReference type="SUPFAM" id="SSF51658">
    <property type="entry name" value="Xylose isomerase-like"/>
    <property type="match status" value="1"/>
</dbReference>
<dbReference type="Gene3D" id="3.20.20.150">
    <property type="entry name" value="Divalent-metal-dependent TIM barrel enzymes"/>
    <property type="match status" value="1"/>
</dbReference>
<protein>
    <submittedName>
        <fullName evidence="3">Xylose isomerase domain-containing protein TIM barrel</fullName>
    </submittedName>
</protein>
<dbReference type="eggNOG" id="COG1082">
    <property type="taxonomic scope" value="Bacteria"/>
</dbReference>
<sequence length="295" mass="31452">MAPEHRHAIRRRPIGVNTWVWVSPLTDSALRTIAPRVAGWGFDLIELPVEHPDDWDPRLAARVLEDHGLGASVSLVMGPGRELVAADRATVRATQDYLRRVVDAAHTVGARVVGGPAYASVGRTWRLSAAERAAAYAELAENLGPVLEHAASAGVVVGLEPLNRYETSLVNTLDQALEVIAPLPAEAIGLMLDVYHMNIEETDLVAAIHRASSRIAAVQVCANDRGAPGSDHLDWVRLLGALDEVGYSGPLVIESFTAENATIATAASIWRPLAATQDAIATDGLAHLEEVMSSA</sequence>
<dbReference type="PANTHER" id="PTHR12110">
    <property type="entry name" value="HYDROXYPYRUVATE ISOMERASE"/>
    <property type="match status" value="1"/>
</dbReference>
<dbReference type="InterPro" id="IPR013022">
    <property type="entry name" value="Xyl_isomerase-like_TIM-brl"/>
</dbReference>
<dbReference type="GO" id="GO:0016853">
    <property type="term" value="F:isomerase activity"/>
    <property type="evidence" value="ECO:0007669"/>
    <property type="project" value="UniProtKB-KW"/>
</dbReference>
<dbReference type="PANTHER" id="PTHR12110:SF41">
    <property type="entry name" value="INOSOSE DEHYDRATASE"/>
    <property type="match status" value="1"/>
</dbReference>